<dbReference type="SUPFAM" id="SSF55797">
    <property type="entry name" value="PR-1-like"/>
    <property type="match status" value="1"/>
</dbReference>
<dbReference type="SMART" id="SM00198">
    <property type="entry name" value="SCP"/>
    <property type="match status" value="1"/>
</dbReference>
<dbReference type="InterPro" id="IPR001283">
    <property type="entry name" value="CRISP-related"/>
</dbReference>
<gene>
    <name evidence="4" type="ORF">R3W88_003574</name>
</gene>
<keyword evidence="2" id="KW-0732">Signal</keyword>
<evidence type="ECO:0000259" key="3">
    <source>
        <dbReference type="SMART" id="SM00198"/>
    </source>
</evidence>
<dbReference type="AlphaFoldDB" id="A0AAV9MR87"/>
<keyword evidence="5" id="KW-1185">Reference proteome</keyword>
<dbReference type="Proteomes" id="UP001311915">
    <property type="component" value="Unassembled WGS sequence"/>
</dbReference>
<feature type="chain" id="PRO_5043900299" description="SCP domain-containing protein" evidence="2">
    <location>
        <begin position="25"/>
        <end position="151"/>
    </location>
</feature>
<dbReference type="GO" id="GO:0005576">
    <property type="term" value="C:extracellular region"/>
    <property type="evidence" value="ECO:0007669"/>
    <property type="project" value="InterPro"/>
</dbReference>
<dbReference type="PRINTS" id="PR00837">
    <property type="entry name" value="V5TPXLIKE"/>
</dbReference>
<sequence>MEYSNIALVVCFITFAIFPFISEAQNTPQEYLNAHNEARRQVGVGPMTWDNRLAAFAQNYANQRAGDCRMQHSGGPYGENLASAFPQLNAAVVLRNSVHLDCARIRCNNGWYFITCNYDPRGNMSGQRPFLVEEQPDFDSNLELPTDVTIN</sequence>
<reference evidence="4 5" key="1">
    <citation type="submission" date="2023-10" db="EMBL/GenBank/DDBJ databases">
        <title>Genome-Wide Identification Analysis in wild type Solanum Pinnatisectum Reveals Some Genes Defensing Phytophthora Infestans.</title>
        <authorList>
            <person name="Sun C."/>
        </authorList>
    </citation>
    <scope>NUCLEOTIDE SEQUENCE [LARGE SCALE GENOMIC DNA]</scope>
    <source>
        <strain evidence="4">LQN</strain>
        <tissue evidence="4">Leaf</tissue>
    </source>
</reference>
<evidence type="ECO:0000256" key="2">
    <source>
        <dbReference type="SAM" id="SignalP"/>
    </source>
</evidence>
<dbReference type="PROSITE" id="PS01010">
    <property type="entry name" value="CRISP_2"/>
    <property type="match status" value="1"/>
</dbReference>
<feature type="domain" description="SCP" evidence="3">
    <location>
        <begin position="26"/>
        <end position="126"/>
    </location>
</feature>
<evidence type="ECO:0000313" key="4">
    <source>
        <dbReference type="EMBL" id="KAK4739877.1"/>
    </source>
</evidence>
<proteinExistence type="predicted"/>
<dbReference type="EMBL" id="JAWPEI010000001">
    <property type="protein sequence ID" value="KAK4739877.1"/>
    <property type="molecule type" value="Genomic_DNA"/>
</dbReference>
<keyword evidence="1" id="KW-0568">Pathogenesis-related protein</keyword>
<dbReference type="InterPro" id="IPR014044">
    <property type="entry name" value="CAP_dom"/>
</dbReference>
<dbReference type="Gene3D" id="3.40.33.10">
    <property type="entry name" value="CAP"/>
    <property type="match status" value="2"/>
</dbReference>
<comment type="caution">
    <text evidence="4">The sequence shown here is derived from an EMBL/GenBank/DDBJ whole genome shotgun (WGS) entry which is preliminary data.</text>
</comment>
<protein>
    <recommendedName>
        <fullName evidence="3">SCP domain-containing protein</fullName>
    </recommendedName>
</protein>
<evidence type="ECO:0000313" key="5">
    <source>
        <dbReference type="Proteomes" id="UP001311915"/>
    </source>
</evidence>
<keyword evidence="1" id="KW-0611">Plant defense</keyword>
<evidence type="ECO:0000256" key="1">
    <source>
        <dbReference type="ARBA" id="ARBA00023265"/>
    </source>
</evidence>
<dbReference type="InterPro" id="IPR035940">
    <property type="entry name" value="CAP_sf"/>
</dbReference>
<feature type="signal peptide" evidence="2">
    <location>
        <begin position="1"/>
        <end position="24"/>
    </location>
</feature>
<dbReference type="Pfam" id="PF00188">
    <property type="entry name" value="CAP"/>
    <property type="match status" value="1"/>
</dbReference>
<dbReference type="InterPro" id="IPR018244">
    <property type="entry name" value="Allrgn_V5/Tpx1_CS"/>
</dbReference>
<name>A0AAV9MR87_9SOLN</name>
<accession>A0AAV9MR87</accession>
<dbReference type="PANTHER" id="PTHR10334">
    <property type="entry name" value="CYSTEINE-RICH SECRETORY PROTEIN-RELATED"/>
    <property type="match status" value="1"/>
</dbReference>
<organism evidence="4 5">
    <name type="scientific">Solanum pinnatisectum</name>
    <name type="common">tansyleaf nightshade</name>
    <dbReference type="NCBI Taxonomy" id="50273"/>
    <lineage>
        <taxon>Eukaryota</taxon>
        <taxon>Viridiplantae</taxon>
        <taxon>Streptophyta</taxon>
        <taxon>Embryophyta</taxon>
        <taxon>Tracheophyta</taxon>
        <taxon>Spermatophyta</taxon>
        <taxon>Magnoliopsida</taxon>
        <taxon>eudicotyledons</taxon>
        <taxon>Gunneridae</taxon>
        <taxon>Pentapetalae</taxon>
        <taxon>asterids</taxon>
        <taxon>lamiids</taxon>
        <taxon>Solanales</taxon>
        <taxon>Solanaceae</taxon>
        <taxon>Solanoideae</taxon>
        <taxon>Solaneae</taxon>
        <taxon>Solanum</taxon>
    </lineage>
</organism>